<evidence type="ECO:0000256" key="2">
    <source>
        <dbReference type="SAM" id="SignalP"/>
    </source>
</evidence>
<feature type="chain" id="PRO_5013942147" evidence="2">
    <location>
        <begin position="25"/>
        <end position="75"/>
    </location>
</feature>
<keyword evidence="4" id="KW-1185">Reference proteome</keyword>
<name>A0A2G4T9E5_RHIZD</name>
<feature type="compositionally biased region" description="Polar residues" evidence="1">
    <location>
        <begin position="39"/>
        <end position="49"/>
    </location>
</feature>
<feature type="compositionally biased region" description="Polar residues" evidence="1">
    <location>
        <begin position="65"/>
        <end position="75"/>
    </location>
</feature>
<gene>
    <name evidence="3" type="ORF">RHIMIDRAFT_233057</name>
</gene>
<dbReference type="EMBL" id="KZ303842">
    <property type="protein sequence ID" value="PHZ17632.1"/>
    <property type="molecule type" value="Genomic_DNA"/>
</dbReference>
<accession>A0A2G4T9E5</accession>
<sequence length="75" mass="8201">MASNDAKRLLKALIVAVTAFFGSAIDHQNKDQAPIKIIRSSNTKQPAKTRSSRRTVGPDSRKHQQQSVTAVISDN</sequence>
<feature type="signal peptide" evidence="2">
    <location>
        <begin position="1"/>
        <end position="24"/>
    </location>
</feature>
<keyword evidence="2" id="KW-0732">Signal</keyword>
<dbReference type="RefSeq" id="XP_023471340.1">
    <property type="nucleotide sequence ID" value="XM_023607879.1"/>
</dbReference>
<dbReference type="AlphaFoldDB" id="A0A2G4T9E5"/>
<proteinExistence type="predicted"/>
<organism evidence="3 4">
    <name type="scientific">Rhizopus microsporus ATCC 52813</name>
    <dbReference type="NCBI Taxonomy" id="1340429"/>
    <lineage>
        <taxon>Eukaryota</taxon>
        <taxon>Fungi</taxon>
        <taxon>Fungi incertae sedis</taxon>
        <taxon>Mucoromycota</taxon>
        <taxon>Mucoromycotina</taxon>
        <taxon>Mucoromycetes</taxon>
        <taxon>Mucorales</taxon>
        <taxon>Mucorineae</taxon>
        <taxon>Rhizopodaceae</taxon>
        <taxon>Rhizopus</taxon>
    </lineage>
</organism>
<reference evidence="3 4" key="1">
    <citation type="journal article" date="2016" name="Proc. Natl. Acad. Sci. U.S.A.">
        <title>Lipid metabolic changes in an early divergent fungus govern the establishment of a mutualistic symbiosis with endobacteria.</title>
        <authorList>
            <person name="Lastovetsky O.A."/>
            <person name="Gaspar M.L."/>
            <person name="Mondo S.J."/>
            <person name="LaButti K.M."/>
            <person name="Sandor L."/>
            <person name="Grigoriev I.V."/>
            <person name="Henry S.A."/>
            <person name="Pawlowska T.E."/>
        </authorList>
    </citation>
    <scope>NUCLEOTIDE SEQUENCE [LARGE SCALE GENOMIC DNA]</scope>
    <source>
        <strain evidence="3 4">ATCC 52813</strain>
    </source>
</reference>
<evidence type="ECO:0000313" key="4">
    <source>
        <dbReference type="Proteomes" id="UP000242254"/>
    </source>
</evidence>
<dbReference type="GeneID" id="35438869"/>
<evidence type="ECO:0000313" key="3">
    <source>
        <dbReference type="EMBL" id="PHZ17632.1"/>
    </source>
</evidence>
<protein>
    <submittedName>
        <fullName evidence="3">Uncharacterized protein</fullName>
    </submittedName>
</protein>
<feature type="region of interest" description="Disordered" evidence="1">
    <location>
        <begin position="35"/>
        <end position="75"/>
    </location>
</feature>
<evidence type="ECO:0000256" key="1">
    <source>
        <dbReference type="SAM" id="MobiDB-lite"/>
    </source>
</evidence>
<dbReference type="Proteomes" id="UP000242254">
    <property type="component" value="Unassembled WGS sequence"/>
</dbReference>